<keyword evidence="3" id="KW-1185">Reference proteome</keyword>
<evidence type="ECO:0000313" key="2">
    <source>
        <dbReference type="EMBL" id="AGS71379.1"/>
    </source>
</evidence>
<dbReference type="KEGG" id="sci:B446_22835"/>
<evidence type="ECO:0000313" key="3">
    <source>
        <dbReference type="Proteomes" id="UP000015423"/>
    </source>
</evidence>
<feature type="region of interest" description="Disordered" evidence="1">
    <location>
        <begin position="118"/>
        <end position="160"/>
    </location>
</feature>
<dbReference type="STRING" id="1214242.B446_22835"/>
<accession>S5V8D7</accession>
<dbReference type="Proteomes" id="UP000015423">
    <property type="component" value="Chromosome"/>
</dbReference>
<organism evidence="2 3">
    <name type="scientific">Streptomyces collinus (strain DSM 40733 / Tue 365)</name>
    <dbReference type="NCBI Taxonomy" id="1214242"/>
    <lineage>
        <taxon>Bacteria</taxon>
        <taxon>Bacillati</taxon>
        <taxon>Actinomycetota</taxon>
        <taxon>Actinomycetes</taxon>
        <taxon>Kitasatosporales</taxon>
        <taxon>Streptomycetaceae</taxon>
        <taxon>Streptomyces</taxon>
    </lineage>
</organism>
<feature type="compositionally biased region" description="Low complexity" evidence="1">
    <location>
        <begin position="218"/>
        <end position="233"/>
    </location>
</feature>
<sequence length="267" mass="26469">MGERHSGDGPPRRRHAHPAGLVDGPLPPGGGAAGADFEARFAAALRPDACDAGAEERAVAAFRTARDSGALGSRTRRRDDWRPRTRWFGRLSPKAALSVLVASLTMGGVAFAAIGSAGSGEQGGDRHPARPSAGAPQRPGAAPHASASGTPSARRDHPATAKDTLAHCRAYEHVKGHGKALASTARQRLVTAAGGEANVPAYCAGLLARAATPGAGKGNATHSGGNSGNSGHAGNSGNGSTGDSGHGRSSGGDNAKSGGNGRAGAKK</sequence>
<name>S5V8D7_STRC3</name>
<protein>
    <submittedName>
        <fullName evidence="2">Uncharacterized protein</fullName>
    </submittedName>
</protein>
<reference evidence="3" key="1">
    <citation type="submission" date="2012-10" db="EMBL/GenBank/DDBJ databases">
        <title>The complete genome sequence of Streptomyces collinus Tu 365.</title>
        <authorList>
            <person name="Ruckert C."/>
            <person name="Szczepanowski R."/>
            <person name="Goesmann A."/>
            <person name="Pross E.K."/>
            <person name="Musiol E.M."/>
            <person name="Blin K."/>
            <person name="Wohlleben W."/>
            <person name="Puhler A."/>
            <person name="Weber T."/>
            <person name="Kalinowski J."/>
        </authorList>
    </citation>
    <scope>NUCLEOTIDE SEQUENCE [LARGE SCALE GENOMIC DNA]</scope>
    <source>
        <strain evidence="3">DSM 40733 / Tue 365</strain>
    </source>
</reference>
<dbReference type="HOGENOM" id="CLU_087943_0_0_11"/>
<evidence type="ECO:0000256" key="1">
    <source>
        <dbReference type="SAM" id="MobiDB-lite"/>
    </source>
</evidence>
<feature type="compositionally biased region" description="Gly residues" evidence="1">
    <location>
        <begin position="258"/>
        <end position="267"/>
    </location>
</feature>
<gene>
    <name evidence="2" type="ORF">B446_22835</name>
</gene>
<feature type="compositionally biased region" description="Basic and acidic residues" evidence="1">
    <location>
        <begin position="1"/>
        <end position="11"/>
    </location>
</feature>
<dbReference type="PATRIC" id="fig|1214242.5.peg.4677"/>
<feature type="region of interest" description="Disordered" evidence="1">
    <location>
        <begin position="213"/>
        <end position="267"/>
    </location>
</feature>
<dbReference type="RefSeq" id="WP_020941811.1">
    <property type="nucleotide sequence ID" value="NC_021985.1"/>
</dbReference>
<feature type="compositionally biased region" description="Gly residues" evidence="1">
    <location>
        <begin position="234"/>
        <end position="250"/>
    </location>
</feature>
<feature type="region of interest" description="Disordered" evidence="1">
    <location>
        <begin position="1"/>
        <end position="34"/>
    </location>
</feature>
<reference evidence="2 3" key="2">
    <citation type="journal article" date="2013" name="J. Biotechnol.">
        <title>Complete genome sequence of the kirromycin producer Streptomyces collinus Tu 365 consisting of a linear chromosome and two linear plasmids.</title>
        <authorList>
            <person name="Ruckert C."/>
            <person name="Szczepanowski R."/>
            <person name="Albersmeier A."/>
            <person name="Goesmann A."/>
            <person name="Iftime D."/>
            <person name="Musiol E.M."/>
            <person name="Blin K."/>
            <person name="Wohlleben W."/>
            <person name="Puhler A."/>
            <person name="Kalinowski J."/>
            <person name="Weber T."/>
        </authorList>
    </citation>
    <scope>NUCLEOTIDE SEQUENCE [LARGE SCALE GENOMIC DNA]</scope>
    <source>
        <strain evidence="3">DSM 40733 / Tue 365</strain>
    </source>
</reference>
<dbReference type="EMBL" id="CP006259">
    <property type="protein sequence ID" value="AGS71379.1"/>
    <property type="molecule type" value="Genomic_DNA"/>
</dbReference>
<dbReference type="eggNOG" id="ENOG5031KF7">
    <property type="taxonomic scope" value="Bacteria"/>
</dbReference>
<dbReference type="AlphaFoldDB" id="S5V8D7"/>
<proteinExistence type="predicted"/>